<dbReference type="InterPro" id="IPR011047">
    <property type="entry name" value="Quinoprotein_ADH-like_sf"/>
</dbReference>
<accession>L9W345</accession>
<sequence length="400" mass="41150">MNHSRRRVLLTGAAATVTASAGCTSLLDGENGGTADDGNGGEGDSDEDETSAGEDDPEIAAGDWPSFQRTAANDGYTPSTAPTAEPSERWSTTLSGSISEQVAVVDGTVYVATDAGTVHALDAADGDERWSESLEGGRSQSPCVVDGLIVVGTEEDELVALDAADGEREWTTELAGPVAGPTAADGTVYVGTSDEPVAYAIDAADGDEQWSAELSLDAVDYPAVADDAVYVGVEEGLDGRLHALDRIDGSEAWLHEGARMQSPTLVKDDIVAPSLTVELLTPDGVSHGGFGFAGHVIWSPAATSKAVFAGSTGGRFAAFERADTGTDWNVEVGRRPISAPAVTDDAVYLTAGEPKLVALAVGTGDRLWARSLEGEFATGPAVADEAVFVGTDEGRLVAFE</sequence>
<dbReference type="Pfam" id="PF13360">
    <property type="entry name" value="PQQ_2"/>
    <property type="match status" value="2"/>
</dbReference>
<dbReference type="STRING" id="1114856.GCA_000383975_01380"/>
<dbReference type="SMART" id="SM00564">
    <property type="entry name" value="PQQ"/>
    <property type="match status" value="6"/>
</dbReference>
<dbReference type="RefSeq" id="WP_006088719.1">
    <property type="nucleotide sequence ID" value="NZ_AOHW01000015.1"/>
</dbReference>
<dbReference type="PROSITE" id="PS51318">
    <property type="entry name" value="TAT"/>
    <property type="match status" value="1"/>
</dbReference>
<dbReference type="EMBL" id="AOHW01000015">
    <property type="protein sequence ID" value="ELY43904.1"/>
    <property type="molecule type" value="Genomic_DNA"/>
</dbReference>
<dbReference type="PANTHER" id="PTHR34512:SF30">
    <property type="entry name" value="OUTER MEMBRANE PROTEIN ASSEMBLY FACTOR BAMB"/>
    <property type="match status" value="1"/>
</dbReference>
<dbReference type="SUPFAM" id="SSF50998">
    <property type="entry name" value="Quinoprotein alcohol dehydrogenase-like"/>
    <property type="match status" value="2"/>
</dbReference>
<dbReference type="Gene3D" id="2.130.10.10">
    <property type="entry name" value="YVTN repeat-like/Quinoprotein amine dehydrogenase"/>
    <property type="match status" value="1"/>
</dbReference>
<dbReference type="eggNOG" id="arCOG02556">
    <property type="taxonomic scope" value="Archaea"/>
</dbReference>
<dbReference type="PANTHER" id="PTHR34512">
    <property type="entry name" value="CELL SURFACE PROTEIN"/>
    <property type="match status" value="1"/>
</dbReference>
<evidence type="ECO:0000259" key="2">
    <source>
        <dbReference type="Pfam" id="PF13360"/>
    </source>
</evidence>
<evidence type="ECO:0000313" key="4">
    <source>
        <dbReference type="Proteomes" id="UP000011599"/>
    </source>
</evidence>
<keyword evidence="4" id="KW-1185">Reference proteome</keyword>
<feature type="domain" description="Pyrrolo-quinoline quinone repeat" evidence="2">
    <location>
        <begin position="301"/>
        <end position="399"/>
    </location>
</feature>
<dbReference type="InterPro" id="IPR015943">
    <property type="entry name" value="WD40/YVTN_repeat-like_dom_sf"/>
</dbReference>
<gene>
    <name evidence="3" type="ORF">C496_04805</name>
</gene>
<feature type="domain" description="Pyrrolo-quinoline quinone repeat" evidence="2">
    <location>
        <begin position="88"/>
        <end position="173"/>
    </location>
</feature>
<dbReference type="PROSITE" id="PS51257">
    <property type="entry name" value="PROKAR_LIPOPROTEIN"/>
    <property type="match status" value="1"/>
</dbReference>
<dbReference type="Gene3D" id="2.40.128.630">
    <property type="match status" value="2"/>
</dbReference>
<evidence type="ECO:0000313" key="3">
    <source>
        <dbReference type="EMBL" id="ELY43904.1"/>
    </source>
</evidence>
<evidence type="ECO:0000256" key="1">
    <source>
        <dbReference type="SAM" id="MobiDB-lite"/>
    </source>
</evidence>
<dbReference type="InterPro" id="IPR006311">
    <property type="entry name" value="TAT_signal"/>
</dbReference>
<comment type="caution">
    <text evidence="3">The sequence shown here is derived from an EMBL/GenBank/DDBJ whole genome shotgun (WGS) entry which is preliminary data.</text>
</comment>
<dbReference type="PATRIC" id="fig|1114856.3.peg.998"/>
<feature type="compositionally biased region" description="Acidic residues" evidence="1">
    <location>
        <begin position="43"/>
        <end position="58"/>
    </location>
</feature>
<protein>
    <submittedName>
        <fullName evidence="3">Pyrrolo-quinoline quinone</fullName>
    </submittedName>
</protein>
<proteinExistence type="predicted"/>
<organism evidence="3 4">
    <name type="scientific">Natronorubrum tibetense GA33</name>
    <dbReference type="NCBI Taxonomy" id="1114856"/>
    <lineage>
        <taxon>Archaea</taxon>
        <taxon>Methanobacteriati</taxon>
        <taxon>Methanobacteriota</taxon>
        <taxon>Stenosarchaea group</taxon>
        <taxon>Halobacteria</taxon>
        <taxon>Halobacteriales</taxon>
        <taxon>Natrialbaceae</taxon>
        <taxon>Natronorubrum</taxon>
    </lineage>
</organism>
<dbReference type="InterPro" id="IPR002372">
    <property type="entry name" value="PQQ_rpt_dom"/>
</dbReference>
<feature type="region of interest" description="Disordered" evidence="1">
    <location>
        <begin position="24"/>
        <end position="94"/>
    </location>
</feature>
<dbReference type="Proteomes" id="UP000011599">
    <property type="component" value="Unassembled WGS sequence"/>
</dbReference>
<reference evidence="3 4" key="1">
    <citation type="journal article" date="2014" name="PLoS Genet.">
        <title>Phylogenetically driven sequencing of extremely halophilic archaea reveals strategies for static and dynamic osmo-response.</title>
        <authorList>
            <person name="Becker E.A."/>
            <person name="Seitzer P.M."/>
            <person name="Tritt A."/>
            <person name="Larsen D."/>
            <person name="Krusor M."/>
            <person name="Yao A.I."/>
            <person name="Wu D."/>
            <person name="Madern D."/>
            <person name="Eisen J.A."/>
            <person name="Darling A.E."/>
            <person name="Facciotti M.T."/>
        </authorList>
    </citation>
    <scope>NUCLEOTIDE SEQUENCE [LARGE SCALE GENOMIC DNA]</scope>
    <source>
        <strain evidence="3 4">GA33</strain>
    </source>
</reference>
<feature type="compositionally biased region" description="Low complexity" evidence="1">
    <location>
        <begin position="24"/>
        <end position="37"/>
    </location>
</feature>
<name>L9W345_9EURY</name>
<dbReference type="OrthoDB" id="169171at2157"/>
<dbReference type="AlphaFoldDB" id="L9W345"/>
<feature type="compositionally biased region" description="Polar residues" evidence="1">
    <location>
        <begin position="67"/>
        <end position="82"/>
    </location>
</feature>
<dbReference type="InterPro" id="IPR018391">
    <property type="entry name" value="PQQ_b-propeller_rpt"/>
</dbReference>